<dbReference type="GO" id="GO:0020037">
    <property type="term" value="F:heme binding"/>
    <property type="evidence" value="ECO:0007669"/>
    <property type="project" value="InterPro"/>
</dbReference>
<dbReference type="Gene3D" id="1.10.520.10">
    <property type="match status" value="1"/>
</dbReference>
<evidence type="ECO:0000256" key="5">
    <source>
        <dbReference type="ARBA" id="ARBA00023002"/>
    </source>
</evidence>
<keyword evidence="8" id="KW-1185">Reference proteome</keyword>
<dbReference type="GO" id="GO:0000302">
    <property type="term" value="P:response to reactive oxygen species"/>
    <property type="evidence" value="ECO:0007669"/>
    <property type="project" value="TreeGrafter"/>
</dbReference>
<keyword evidence="3" id="KW-0349">Heme</keyword>
<gene>
    <name evidence="7" type="ORF">RJ641_010711</name>
</gene>
<dbReference type="AlphaFoldDB" id="A0AAN8Z4J4"/>
<dbReference type="EMBL" id="JBAMMX010000017">
    <property type="protein sequence ID" value="KAK6924511.1"/>
    <property type="molecule type" value="Genomic_DNA"/>
</dbReference>
<evidence type="ECO:0000313" key="7">
    <source>
        <dbReference type="EMBL" id="KAK6924511.1"/>
    </source>
</evidence>
<evidence type="ECO:0000256" key="1">
    <source>
        <dbReference type="ARBA" id="ARBA00001970"/>
    </source>
</evidence>
<dbReference type="Proteomes" id="UP001370490">
    <property type="component" value="Unassembled WGS sequence"/>
</dbReference>
<accession>A0AAN8Z4J4</accession>
<organism evidence="7 8">
    <name type="scientific">Dillenia turbinata</name>
    <dbReference type="NCBI Taxonomy" id="194707"/>
    <lineage>
        <taxon>Eukaryota</taxon>
        <taxon>Viridiplantae</taxon>
        <taxon>Streptophyta</taxon>
        <taxon>Embryophyta</taxon>
        <taxon>Tracheophyta</taxon>
        <taxon>Spermatophyta</taxon>
        <taxon>Magnoliopsida</taxon>
        <taxon>eudicotyledons</taxon>
        <taxon>Gunneridae</taxon>
        <taxon>Pentapetalae</taxon>
        <taxon>Dilleniales</taxon>
        <taxon>Dilleniaceae</taxon>
        <taxon>Dillenia</taxon>
    </lineage>
</organism>
<sequence>MASQIISLATLSKEIRLIRLCGAPVVDADYLKEIERARPDLRPLILLDNVLPSCSVSSSLFSPRWHDSGTYDAKNNTGGPNDSIRNEEEYKRDENKGLEKAIEFCDEVKAKHPKITYADLYQRMSGVGELTSGIFSGDGSSDEVRDLEDIPDFPLLKEREPTEDEIDCLDLMLLEARTAPGVSLLLPVIMTICRIASRQTCAYACSMHIPLDLDAENQSHATNLGDRYNIFQENLQIVASGSHGVEDHKLERYHYHQRLSCCSPEGSEVSESDMVIERKVGKLVKDRSCQHSLLGVCPLLRLYGSKTVPEFAALIRTHWYHRTKDSFLMQQKELDLLIDYLHVGWKDELRLGVQHLKVIFYRKGLFDKDLVALSAGHALGKAHKEGSGLDG</sequence>
<dbReference type="PROSITE" id="PS00435">
    <property type="entry name" value="PEROXIDASE_1"/>
    <property type="match status" value="1"/>
</dbReference>
<comment type="cofactor">
    <cofactor evidence="1">
        <name>heme b</name>
        <dbReference type="ChEBI" id="CHEBI:60344"/>
    </cofactor>
</comment>
<protein>
    <recommendedName>
        <fullName evidence="9">Peroxidase</fullName>
    </recommendedName>
</protein>
<dbReference type="Gene3D" id="1.10.420.10">
    <property type="entry name" value="Peroxidase, domain 2"/>
    <property type="match status" value="1"/>
</dbReference>
<dbReference type="GO" id="GO:0004601">
    <property type="term" value="F:peroxidase activity"/>
    <property type="evidence" value="ECO:0007669"/>
    <property type="project" value="UniProtKB-KW"/>
</dbReference>
<evidence type="ECO:0008006" key="9">
    <source>
        <dbReference type="Google" id="ProtNLM"/>
    </source>
</evidence>
<keyword evidence="4" id="KW-0479">Metal-binding</keyword>
<comment type="caution">
    <text evidence="7">The sequence shown here is derived from an EMBL/GenBank/DDBJ whole genome shotgun (WGS) entry which is preliminary data.</text>
</comment>
<dbReference type="GO" id="GO:0034599">
    <property type="term" value="P:cellular response to oxidative stress"/>
    <property type="evidence" value="ECO:0007669"/>
    <property type="project" value="InterPro"/>
</dbReference>
<keyword evidence="5" id="KW-0560">Oxidoreductase</keyword>
<evidence type="ECO:0000256" key="3">
    <source>
        <dbReference type="ARBA" id="ARBA00022617"/>
    </source>
</evidence>
<keyword evidence="2" id="KW-0575">Peroxidase</keyword>
<dbReference type="InterPro" id="IPR010255">
    <property type="entry name" value="Haem_peroxidase_sf"/>
</dbReference>
<dbReference type="SUPFAM" id="SSF48113">
    <property type="entry name" value="Heme-dependent peroxidases"/>
    <property type="match status" value="2"/>
</dbReference>
<keyword evidence="6" id="KW-0408">Iron</keyword>
<evidence type="ECO:0000256" key="4">
    <source>
        <dbReference type="ARBA" id="ARBA00022723"/>
    </source>
</evidence>
<dbReference type="GO" id="GO:0046872">
    <property type="term" value="F:metal ion binding"/>
    <property type="evidence" value="ECO:0007669"/>
    <property type="project" value="UniProtKB-KW"/>
</dbReference>
<evidence type="ECO:0000256" key="2">
    <source>
        <dbReference type="ARBA" id="ARBA00022559"/>
    </source>
</evidence>
<name>A0AAN8Z4J4_9MAGN</name>
<dbReference type="InterPro" id="IPR044831">
    <property type="entry name" value="Ccp1-like"/>
</dbReference>
<reference evidence="7 8" key="1">
    <citation type="submission" date="2023-12" db="EMBL/GenBank/DDBJ databases">
        <title>A high-quality genome assembly for Dillenia turbinata (Dilleniales).</title>
        <authorList>
            <person name="Chanderbali A."/>
        </authorList>
    </citation>
    <scope>NUCLEOTIDE SEQUENCE [LARGE SCALE GENOMIC DNA]</scope>
    <source>
        <strain evidence="7">LSX21</strain>
        <tissue evidence="7">Leaf</tissue>
    </source>
</reference>
<dbReference type="GO" id="GO:0042744">
    <property type="term" value="P:hydrogen peroxide catabolic process"/>
    <property type="evidence" value="ECO:0007669"/>
    <property type="project" value="TreeGrafter"/>
</dbReference>
<dbReference type="GO" id="GO:0009507">
    <property type="term" value="C:chloroplast"/>
    <property type="evidence" value="ECO:0007669"/>
    <property type="project" value="TreeGrafter"/>
</dbReference>
<dbReference type="InterPro" id="IPR019793">
    <property type="entry name" value="Peroxidases_heam-ligand_BS"/>
</dbReference>
<evidence type="ECO:0000256" key="6">
    <source>
        <dbReference type="ARBA" id="ARBA00023004"/>
    </source>
</evidence>
<dbReference type="PANTHER" id="PTHR31356">
    <property type="entry name" value="THYLAKOID LUMENAL 29 KDA PROTEIN, CHLOROPLASTIC-RELATED"/>
    <property type="match status" value="1"/>
</dbReference>
<evidence type="ECO:0000313" key="8">
    <source>
        <dbReference type="Proteomes" id="UP001370490"/>
    </source>
</evidence>
<proteinExistence type="predicted"/>
<dbReference type="PANTHER" id="PTHR31356:SF36">
    <property type="entry name" value="L-ASCORBATE PEROXIDASE 3"/>
    <property type="match status" value="1"/>
</dbReference>